<dbReference type="RefSeq" id="WP_043869812.1">
    <property type="nucleotide sequence ID" value="NZ_CP004393.1"/>
</dbReference>
<dbReference type="InterPro" id="IPR014729">
    <property type="entry name" value="Rossmann-like_a/b/a_fold"/>
</dbReference>
<dbReference type="SUPFAM" id="SSF52402">
    <property type="entry name" value="Adenine nucleotide alpha hydrolases-like"/>
    <property type="match status" value="1"/>
</dbReference>
<dbReference type="Pfam" id="PF00582">
    <property type="entry name" value="Usp"/>
    <property type="match status" value="1"/>
</dbReference>
<feature type="domain" description="UspA" evidence="1">
    <location>
        <begin position="1"/>
        <end position="137"/>
    </location>
</feature>
<accession>A0A0B5E4D1</accession>
<name>A0A0B5E4D1_9RHOB</name>
<dbReference type="EMBL" id="CP004393">
    <property type="protein sequence ID" value="AJE47197.1"/>
    <property type="molecule type" value="Genomic_DNA"/>
</dbReference>
<dbReference type="AlphaFoldDB" id="A0A0B5E4D1"/>
<evidence type="ECO:0000313" key="3">
    <source>
        <dbReference type="Proteomes" id="UP000031521"/>
    </source>
</evidence>
<keyword evidence="3" id="KW-1185">Reference proteome</keyword>
<proteinExistence type="predicted"/>
<organism evidence="2 3">
    <name type="scientific">Celeribacter indicus</name>
    <dbReference type="NCBI Taxonomy" id="1208324"/>
    <lineage>
        <taxon>Bacteria</taxon>
        <taxon>Pseudomonadati</taxon>
        <taxon>Pseudomonadota</taxon>
        <taxon>Alphaproteobacteria</taxon>
        <taxon>Rhodobacterales</taxon>
        <taxon>Roseobacteraceae</taxon>
        <taxon>Celeribacter</taxon>
    </lineage>
</organism>
<dbReference type="Gene3D" id="3.40.50.620">
    <property type="entry name" value="HUPs"/>
    <property type="match status" value="1"/>
</dbReference>
<dbReference type="STRING" id="1208324.P73_2482"/>
<dbReference type="Proteomes" id="UP000031521">
    <property type="component" value="Chromosome"/>
</dbReference>
<protein>
    <recommendedName>
        <fullName evidence="1">UspA domain-containing protein</fullName>
    </recommendedName>
</protein>
<sequence>MFSTIAVPVDLAHVAKLEKSLGVAGDIARIYEARVVYVSVTTATPGALAHSPEEFRTRLAAFAAQQAEARGIRTDSHVIVSHDPAVQMNRELEEALDTLDADLVVMATHVPNLADHLWSGHGAHIATHSDISVMLVRG</sequence>
<dbReference type="InterPro" id="IPR006016">
    <property type="entry name" value="UspA"/>
</dbReference>
<evidence type="ECO:0000259" key="1">
    <source>
        <dbReference type="Pfam" id="PF00582"/>
    </source>
</evidence>
<dbReference type="HOGENOM" id="CLU_049301_12_2_5"/>
<evidence type="ECO:0000313" key="2">
    <source>
        <dbReference type="EMBL" id="AJE47197.1"/>
    </source>
</evidence>
<dbReference type="OrthoDB" id="9792500at2"/>
<reference evidence="2 3" key="1">
    <citation type="journal article" date="2014" name="Int. J. Syst. Evol. Microbiol.">
        <title>Celeribacter indicus sp. nov., a polycyclic aromatic hydrocarbon-degrading bacterium from deep-sea sediment and reclassification of Huaishuia halophila as Celeribacter halophilus comb. nov.</title>
        <authorList>
            <person name="Lai Q."/>
            <person name="Cao J."/>
            <person name="Yuan J."/>
            <person name="Li F."/>
            <person name="Shao Z."/>
        </authorList>
    </citation>
    <scope>NUCLEOTIDE SEQUENCE [LARGE SCALE GENOMIC DNA]</scope>
    <source>
        <strain evidence="2">P73</strain>
    </source>
</reference>
<gene>
    <name evidence="2" type="ORF">P73_2482</name>
</gene>
<dbReference type="KEGG" id="cid:P73_2482"/>